<name>A0A0K0FE76_STRVS</name>
<keyword evidence="1" id="KW-0408">Iron</keyword>
<accession>A0A0K0FE76</accession>
<dbReference type="CDD" id="cd01040">
    <property type="entry name" value="Mb-like"/>
    <property type="match status" value="1"/>
</dbReference>
<evidence type="ECO:0000313" key="3">
    <source>
        <dbReference type="Proteomes" id="UP000035680"/>
    </source>
</evidence>
<dbReference type="AlphaFoldDB" id="A0A0K0FE76"/>
<dbReference type="InterPro" id="IPR044399">
    <property type="entry name" value="Mb-like_M"/>
</dbReference>
<dbReference type="InterPro" id="IPR009050">
    <property type="entry name" value="Globin-like_sf"/>
</dbReference>
<proteinExistence type="inferred from homology"/>
<dbReference type="WBParaSite" id="SVE_0715300.1">
    <property type="protein sequence ID" value="SVE_0715300.1"/>
    <property type="gene ID" value="SVE_0715300"/>
</dbReference>
<reference evidence="3" key="1">
    <citation type="submission" date="2014-07" db="EMBL/GenBank/DDBJ databases">
        <authorList>
            <person name="Martin A.A"/>
            <person name="De Silva N."/>
        </authorList>
    </citation>
    <scope>NUCLEOTIDE SEQUENCE</scope>
</reference>
<protein>
    <submittedName>
        <fullName evidence="4">GLOBIN domain-containing protein</fullName>
    </submittedName>
</protein>
<dbReference type="Pfam" id="PF00042">
    <property type="entry name" value="Globin"/>
    <property type="match status" value="1"/>
</dbReference>
<dbReference type="Proteomes" id="UP000035680">
    <property type="component" value="Unassembled WGS sequence"/>
</dbReference>
<keyword evidence="1" id="KW-0561">Oxygen transport</keyword>
<dbReference type="InterPro" id="IPR000971">
    <property type="entry name" value="Globin"/>
</dbReference>
<evidence type="ECO:0000256" key="1">
    <source>
        <dbReference type="RuleBase" id="RU000356"/>
    </source>
</evidence>
<keyword evidence="1" id="KW-0349">Heme</keyword>
<dbReference type="GO" id="GO:0020037">
    <property type="term" value="F:heme binding"/>
    <property type="evidence" value="ECO:0007669"/>
    <property type="project" value="InterPro"/>
</dbReference>
<dbReference type="Gene3D" id="1.10.490.10">
    <property type="entry name" value="Globins"/>
    <property type="match status" value="1"/>
</dbReference>
<dbReference type="GO" id="GO:0019825">
    <property type="term" value="F:oxygen binding"/>
    <property type="evidence" value="ECO:0007669"/>
    <property type="project" value="InterPro"/>
</dbReference>
<comment type="similarity">
    <text evidence="1">Belongs to the globin family.</text>
</comment>
<evidence type="ECO:0000313" key="4">
    <source>
        <dbReference type="WBParaSite" id="SVE_0715300.1"/>
    </source>
</evidence>
<sequence>MQQEKLEKCLIIGENSQSQKRPDMIFNKMEVNKQLLKNHLTNFKLNKNNAAEYYVQLFTLHPEMADYYGAEGIEPESLCKSQKFIMQGMQEFQCFFRLVDTYGDGNTWRGACANFKEIYNDRDIPLDKFSIVGDALITAISKHAGEASAEQKESWKNLIKKASEDMKAFGWY</sequence>
<keyword evidence="1" id="KW-0479">Metal-binding</keyword>
<keyword evidence="3" id="KW-1185">Reference proteome</keyword>
<keyword evidence="1" id="KW-0813">Transport</keyword>
<dbReference type="GO" id="GO:0005344">
    <property type="term" value="F:oxygen carrier activity"/>
    <property type="evidence" value="ECO:0007669"/>
    <property type="project" value="UniProtKB-KW"/>
</dbReference>
<evidence type="ECO:0000259" key="2">
    <source>
        <dbReference type="Pfam" id="PF00042"/>
    </source>
</evidence>
<feature type="domain" description="Globin" evidence="2">
    <location>
        <begin position="52"/>
        <end position="164"/>
    </location>
</feature>
<organism evidence="3 4">
    <name type="scientific">Strongyloides venezuelensis</name>
    <name type="common">Threadworm</name>
    <dbReference type="NCBI Taxonomy" id="75913"/>
    <lineage>
        <taxon>Eukaryota</taxon>
        <taxon>Metazoa</taxon>
        <taxon>Ecdysozoa</taxon>
        <taxon>Nematoda</taxon>
        <taxon>Chromadorea</taxon>
        <taxon>Rhabditida</taxon>
        <taxon>Tylenchina</taxon>
        <taxon>Panagrolaimomorpha</taxon>
        <taxon>Strongyloidoidea</taxon>
        <taxon>Strongyloididae</taxon>
        <taxon>Strongyloides</taxon>
    </lineage>
</organism>
<dbReference type="SUPFAM" id="SSF46458">
    <property type="entry name" value="Globin-like"/>
    <property type="match status" value="1"/>
</dbReference>
<reference evidence="4" key="2">
    <citation type="submission" date="2015-08" db="UniProtKB">
        <authorList>
            <consortium name="WormBaseParasite"/>
        </authorList>
    </citation>
    <scope>IDENTIFICATION</scope>
</reference>
<dbReference type="InterPro" id="IPR012292">
    <property type="entry name" value="Globin/Proto"/>
</dbReference>